<dbReference type="OrthoDB" id="355609at2"/>
<dbReference type="PROSITE" id="PS50268">
    <property type="entry name" value="CADHERIN_2"/>
    <property type="match status" value="1"/>
</dbReference>
<dbReference type="NCBIfam" id="TIGR04131">
    <property type="entry name" value="Bac_Flav_CTERM"/>
    <property type="match status" value="1"/>
</dbReference>
<evidence type="ECO:0000313" key="4">
    <source>
        <dbReference type="Proteomes" id="UP000468388"/>
    </source>
</evidence>
<feature type="chain" id="PRO_5026934213" evidence="1">
    <location>
        <begin position="28"/>
        <end position="2453"/>
    </location>
</feature>
<dbReference type="GO" id="GO:0005509">
    <property type="term" value="F:calcium ion binding"/>
    <property type="evidence" value="ECO:0007669"/>
    <property type="project" value="InterPro"/>
</dbReference>
<accession>A0A6N8J931</accession>
<feature type="domain" description="Cadherin" evidence="2">
    <location>
        <begin position="2089"/>
        <end position="2188"/>
    </location>
</feature>
<dbReference type="SUPFAM" id="SSF49313">
    <property type="entry name" value="Cadherin-like"/>
    <property type="match status" value="1"/>
</dbReference>
<evidence type="ECO:0000313" key="3">
    <source>
        <dbReference type="EMBL" id="MVT41740.1"/>
    </source>
</evidence>
<keyword evidence="4" id="KW-1185">Reference proteome</keyword>
<proteinExistence type="predicted"/>
<dbReference type="EMBL" id="WRXO01000003">
    <property type="protein sequence ID" value="MVT41740.1"/>
    <property type="molecule type" value="Genomic_DNA"/>
</dbReference>
<dbReference type="InterPro" id="IPR013783">
    <property type="entry name" value="Ig-like_fold"/>
</dbReference>
<sequence>MKNTFTKLISRLLLILCFLFTGYHGFAQYTANTIATGGAYTAMAKDQSNNIYVVRYNVTNDNYEVAKFVGGNPAVSSVIYSGLSYYTGGGAFPWGITVNTNGDVFVLNSFVTNNGEIIKLSAPSYTPTTIQTGNYYSAITTDASDNLLTLEYNSVDNTYQVVKYAAGAESSAGTIVYNGLPLPSDGTVPWGIATDSHSNIYFLDFMTNNNGQINKLTYPTYAKTVVASNRLFSSLAIDASDNLYTTESSNGGTSGDVVKYTDPTQTGVVLFSGLSMNPVSAFPWGVAVNSGGQVFVNDGVAAGSGRILRLDPPTSLVSSVTRVGPTPTAATSVSYTVIFDKAVTGITTSAFGLTTTGTITGASVTSVSGGGTTYTVSVNTGTGDGTLRLNVTGIGVTPTTTNVPYTSGEVYTIDRTKPVGSIVINSGSTITNNATVTLTLAATDASVMKMRFSNDGIAWSAYEAVATSKSWALTAGDGLKTVYVQYVDAALNVQGYTATITLDQTVPVTTILTGPNNPTNSTSATFTFSSNEAGSTFQGSIDGGPFNAISSPATYSGMTGGPHSMLIRAKDPAGNFSTVVSYNWTVDLTAPTVASVGVPSAGYYVIGSVMNFVVNYTENVIVNTTGGTPYLNVILNSGTVQASYVSGSGTSALTFRYTVVDGDSDNDGVGLGANLQINGSTINDAAGNTADVVLQNPGSLSGVLVNTTRPTVTLSTSEPAIVNHAITATITFSEAVTGFTMSDLIPVNATITSLTTSDNITYTVTYAPIVDGNVQLNVPASVAVNAAGNPNKVSTNTLNITYDITQPVVQSVSVPANGYYKAGDNLDFTVTFDGAVNTTGGSPSVSVTIGSNVVQATYISSTSSSLTFRYTVVDGDQDMDGITVGSLVLNGSTIKDAADNDAILTLNSIGSTTNVKVNTTHPSVILSAASIVNAPFTATITFSEAVTGFTIGDITAGNATLSSLQTSDNITYTVLVTPTAEGTVTLNVAADVAVNIGNNGNTVATQLSVVYDVTPPVVSAVSVPADGYYKAGDNLNFTVTFDGAVNLNTTGGSPYINITIGGSVVPAAYVSATATTMTFSYTVVNGDQDMNGIAVGSLVLNGSSIKDAAGNNAVLTLNNTGSTANVFVNTTHPSVVVSTTAPANVNAPYSVTITFSEAVTGFATGDITTTNATLSNLQTADNITYTVLVTPVTDGDVSLTVDANATVNIGSNGNDASNTIHVMYDITTPVISSVGVPADGYYKEGATMDFTVNYSEGVVVDVTGGTPYINVVLTTGTVHASYISGSGTGTLTFRYTVQSGDLDMDGPALGTNLQTNGGTIKDAATNDADGTLQNVSNLTNVFVNGIRPAVVVSTAAPALVNQAITATITFSEAVTGLTTGDFVTTNATISNLQTSDNITYTVLVTPAADGAVSISVPAAAAQNIAGNDNTASNTISFTYDGTAPVVTSVAVPANGYYKAATTLDFTVNFDGNIILNTTGGTPYINVAIGASVVQAACTGTSGPAALTFSYTVQNGDMDMDGITVGSLVLNGGTIKDAATNDAVLTLNNTGSTTGVFVNTAQPSVVVSTAAAANVNAPFTATITFNEAVTGFTIGDIVTSNATLSSLQTSDNITYTVLVTPTVDGTVTVNVPANAAVNIGSNGNTVSNTLSVTYDVTAPVVTSVAVPANGYYNAGTNLDFTVKFSENITLNTTGGNPYINVTIGAAVVQAVYTGTSGADGLAFSYTVQNGDMDMNGIVVGSLVLNGSTIKDAATNNAVLTLNNTGNTTGVFVNTTHPSVILSTTAAAIVNTPFTATITFSEAVTGFAIGDIIVSNATLSNLQTSDNITYTVLVTPVTDGLVILDVPPAMAVNIGNNGNTAAAGSLNITYDVTAPVVTSVAVPANGYYKDGTTLGFVVYYNESVIVNTATGVPYINVALTSGTVKATYVSGSGTGALVFNYAVQPGDMDMDGITLGSLVLNGGTIKDIATNNAVLTLNNAASTAGVFVNTATPSVQLSTTAATIVNTPFTVKIVFSEAVTGLTASGITASNATVSNLQTTDNITYTVLITPVADGVININVPAGSAVNVVGNGNSGNNLLAIVYDATAPVIGAGQTFNIAERSPVGTLVGTVTATEARGTLQNWTIASDDSGGAFSIDNAGSIHVQNVALLNSKVNSTVTLTITVSDGLNTSIAETVTVNVKLVNQAPLLDAISDVVMCTNTDSHTIQLTGASAVETDQTYGFSVSADKPDFDVLSVSAAGVITYQLKAGASGIITVTVTIKDNGGTANGGVDTLRRSFTVTANSLPLISISSDKGSAISKGDIVHLTATGGTSYSWNNADGNISGQLTDILEARPMDNTTYSVTVTDAQGCQDSATISLKVVEDFKVDAINILTPNGDGKNDKWVIKNIDSYPNNEVKIYDRTGRLVYTRRNYSNEWDATMNGSPLAEGTYYYILTIEGGKTAKGYITIIRDRN</sequence>
<comment type="caution">
    <text evidence="3">The sequence shown here is derived from an EMBL/GenBank/DDBJ whole genome shotgun (WGS) entry which is preliminary data.</text>
</comment>
<feature type="signal peptide" evidence="1">
    <location>
        <begin position="1"/>
        <end position="27"/>
    </location>
</feature>
<keyword evidence="1" id="KW-0732">Signal</keyword>
<dbReference type="InterPro" id="IPR015919">
    <property type="entry name" value="Cadherin-like_sf"/>
</dbReference>
<dbReference type="Gene3D" id="2.60.40.60">
    <property type="entry name" value="Cadherins"/>
    <property type="match status" value="1"/>
</dbReference>
<dbReference type="SUPFAM" id="SSF101898">
    <property type="entry name" value="NHL repeat"/>
    <property type="match status" value="1"/>
</dbReference>
<name>A0A6N8J931_9BACT</name>
<dbReference type="GO" id="GO:0007156">
    <property type="term" value="P:homophilic cell adhesion via plasma membrane adhesion molecules"/>
    <property type="evidence" value="ECO:0007669"/>
    <property type="project" value="InterPro"/>
</dbReference>
<organism evidence="3 4">
    <name type="scientific">Chitinophaga oryziterrae</name>
    <dbReference type="NCBI Taxonomy" id="1031224"/>
    <lineage>
        <taxon>Bacteria</taxon>
        <taxon>Pseudomonadati</taxon>
        <taxon>Bacteroidota</taxon>
        <taxon>Chitinophagia</taxon>
        <taxon>Chitinophagales</taxon>
        <taxon>Chitinophagaceae</taxon>
        <taxon>Chitinophaga</taxon>
    </lineage>
</organism>
<dbReference type="InterPro" id="IPR044048">
    <property type="entry name" value="Big_12"/>
</dbReference>
<gene>
    <name evidence="3" type="ORF">GO495_14215</name>
</gene>
<protein>
    <submittedName>
        <fullName evidence="3">T9SS type B sorting domain-containing protein</fullName>
    </submittedName>
</protein>
<reference evidence="3 4" key="1">
    <citation type="submission" date="2019-12" db="EMBL/GenBank/DDBJ databases">
        <title>The draft genomic sequence of strain Chitinophaga oryziterrae JCM 16595.</title>
        <authorList>
            <person name="Zhang X."/>
        </authorList>
    </citation>
    <scope>NUCLEOTIDE SEQUENCE [LARGE SCALE GENOMIC DNA]</scope>
    <source>
        <strain evidence="3 4">JCM 16595</strain>
    </source>
</reference>
<dbReference type="Gene3D" id="2.60.40.10">
    <property type="entry name" value="Immunoglobulins"/>
    <property type="match status" value="1"/>
</dbReference>
<dbReference type="Proteomes" id="UP000468388">
    <property type="component" value="Unassembled WGS sequence"/>
</dbReference>
<dbReference type="GO" id="GO:0016020">
    <property type="term" value="C:membrane"/>
    <property type="evidence" value="ECO:0007669"/>
    <property type="project" value="InterPro"/>
</dbReference>
<dbReference type="InterPro" id="IPR026341">
    <property type="entry name" value="T9SS_type_B"/>
</dbReference>
<dbReference type="CDD" id="cd11304">
    <property type="entry name" value="Cadherin_repeat"/>
    <property type="match status" value="1"/>
</dbReference>
<dbReference type="RefSeq" id="WP_157300366.1">
    <property type="nucleotide sequence ID" value="NZ_BAAAZB010000006.1"/>
</dbReference>
<dbReference type="PANTHER" id="PTHR34677">
    <property type="match status" value="1"/>
</dbReference>
<evidence type="ECO:0000256" key="1">
    <source>
        <dbReference type="SAM" id="SignalP"/>
    </source>
</evidence>
<dbReference type="InterPro" id="IPR002126">
    <property type="entry name" value="Cadherin-like_dom"/>
</dbReference>
<dbReference type="Pfam" id="PF13585">
    <property type="entry name" value="CHU_C"/>
    <property type="match status" value="1"/>
</dbReference>
<dbReference type="Pfam" id="PF19078">
    <property type="entry name" value="Big_12"/>
    <property type="match status" value="7"/>
</dbReference>
<dbReference type="PANTHER" id="PTHR34677:SF3">
    <property type="entry name" value="BACTERIAL IG-LIKE DOMAIN-CONTAINING PROTEIN"/>
    <property type="match status" value="1"/>
</dbReference>
<evidence type="ECO:0000259" key="2">
    <source>
        <dbReference type="PROSITE" id="PS50268"/>
    </source>
</evidence>